<dbReference type="PANTHER" id="PTHR37784:SF2">
    <property type="entry name" value="HIGH-OSMOLARITY-INDUCED TRANSCRIPTION PROTEIN 1"/>
    <property type="match status" value="1"/>
</dbReference>
<dbReference type="InterPro" id="IPR022210">
    <property type="entry name" value="TF_GCR1-like"/>
</dbReference>
<organism evidence="3 4">
    <name type="scientific">Mycena chlorophos</name>
    <name type="common">Agaric fungus</name>
    <name type="synonym">Agaricus chlorophos</name>
    <dbReference type="NCBI Taxonomy" id="658473"/>
    <lineage>
        <taxon>Eukaryota</taxon>
        <taxon>Fungi</taxon>
        <taxon>Dikarya</taxon>
        <taxon>Basidiomycota</taxon>
        <taxon>Agaricomycotina</taxon>
        <taxon>Agaricomycetes</taxon>
        <taxon>Agaricomycetidae</taxon>
        <taxon>Agaricales</taxon>
        <taxon>Marasmiineae</taxon>
        <taxon>Mycenaceae</taxon>
        <taxon>Mycena</taxon>
    </lineage>
</organism>
<dbReference type="Gene3D" id="1.10.443.20">
    <property type="entry name" value="Centromere DNA-binding protein complex CBF3 subunit, domain 2"/>
    <property type="match status" value="1"/>
</dbReference>
<dbReference type="InterPro" id="IPR031872">
    <property type="entry name" value="NDC10_II"/>
</dbReference>
<evidence type="ECO:0000313" key="3">
    <source>
        <dbReference type="EMBL" id="GAT42467.1"/>
    </source>
</evidence>
<proteinExistence type="predicted"/>
<protein>
    <recommendedName>
        <fullName evidence="5">Transcription activator GCR1-like domain-containing protein</fullName>
    </recommendedName>
</protein>
<dbReference type="InterPro" id="IPR038279">
    <property type="entry name" value="Ndc10_dom2_sf"/>
</dbReference>
<keyword evidence="4" id="KW-1185">Reference proteome</keyword>
<evidence type="ECO:0000259" key="2">
    <source>
        <dbReference type="Pfam" id="PF16787"/>
    </source>
</evidence>
<dbReference type="InterPro" id="IPR052146">
    <property type="entry name" value="HOT1"/>
</dbReference>
<dbReference type="Pfam" id="PF16787">
    <property type="entry name" value="NDC10_II"/>
    <property type="match status" value="1"/>
</dbReference>
<gene>
    <name evidence="3" type="ORF">MCHLO_00180</name>
</gene>
<evidence type="ECO:0000259" key="1">
    <source>
        <dbReference type="Pfam" id="PF12550"/>
    </source>
</evidence>
<dbReference type="Pfam" id="PF12550">
    <property type="entry name" value="GCR1_C"/>
    <property type="match status" value="1"/>
</dbReference>
<feature type="domain" description="Transcription activator GCR1-like" evidence="1">
    <location>
        <begin position="845"/>
        <end position="915"/>
    </location>
</feature>
<dbReference type="Proteomes" id="UP000815677">
    <property type="component" value="Unassembled WGS sequence"/>
</dbReference>
<reference evidence="3" key="1">
    <citation type="submission" date="2014-09" db="EMBL/GenBank/DDBJ databases">
        <title>Genome sequence of the luminous mushroom Mycena chlorophos for searching fungal bioluminescence genes.</title>
        <authorList>
            <person name="Tanaka Y."/>
            <person name="Kasuga D."/>
            <person name="Oba Y."/>
            <person name="Hase S."/>
            <person name="Sato K."/>
            <person name="Oba Y."/>
            <person name="Sakakibara Y."/>
        </authorList>
    </citation>
    <scope>NUCLEOTIDE SEQUENCE</scope>
</reference>
<sequence>MGPPTPLAAKALKFLSRTTKFTALPLLPTPTFPDPPFCFDGMNRVVEYTPMPSSVVSESELPPSPILKSDGLKAAHDELEERSYRVRQTLSDEDDKQKETAATYRRHYKAYLAWFPADQALFAAANPNHAVLSALPITPAKVTVFLEHEMTRPQKRTNNGVESTSTCGVSHIKQVISALERYRFESQHLHKDIPDWDKPLRTDSRIKGIEKNAAHKEVERIQMAHTLKAAGTHADTFTILQHRQLSSSFFSHKGRHNIYLAMRDRCMHLTQASVAFRGDSSRSLLWSDLYHCEIPVPSKGLDAKIHALALLADQAKHNQTGRVDEHGAIRHRLVELCPINGFAFLFYAYFHIYDAPVPGFIPDFDDARYGDYGHREWYDLYTFSTSKDCKTEMSYANHRARVKRSFKANDIEITKVTHAGRGFTAKTAREHGASSEEVKALGGWNDSGSYRPCYDRALPLEALLGAAMFDSKSPQSHFIARETLEPPQSVVNAIFPWAESSLEELAERVASNSRARDIALHQFLHLLIWLRSVLVQDAALLYTMFPDSPIFGYPPFNSAEFRTFAALSVEHLEKAEREVALALQNLPQHLAHTFNASMSQVFLEQHRLRELLEGCLQQPALLSMPLNAIPAVAEVEPSRKRRKTGHIVSPPPLEAMTFSDRSYTPPFGPSAPDFPIASLSLPSGPDLAVPLGFGDPEMAVLDLFDPDQNFDIDLSSLDSSMFEGFPPLDTAGSDTEIRESHPVHLGFHASLPAPSPLLSGPALPSTPPIMVAPAVAVPVSVPTSTSTVALMPTSVEPTVADVQRREWERLAGKFTDARLRRMPNWEWITVGSRPTYLPFYDYQPVKKICDVWVEHTDGLNGLLSTRELDEEWGPSWRRNNASAKNENCRRKKVVRLVNQLAAKPNWSVQLALRFIREAYDNTQPRPFSTVRAFCDYLTKKVTIGGTGMDEVLLKANSYTFQH</sequence>
<name>A0ABQ0KUC7_MYCCL</name>
<dbReference type="EMBL" id="DF837983">
    <property type="protein sequence ID" value="GAT42467.1"/>
    <property type="molecule type" value="Genomic_DNA"/>
</dbReference>
<feature type="domain" description="Ndc10" evidence="2">
    <location>
        <begin position="277"/>
        <end position="561"/>
    </location>
</feature>
<evidence type="ECO:0008006" key="5">
    <source>
        <dbReference type="Google" id="ProtNLM"/>
    </source>
</evidence>
<dbReference type="PANTHER" id="PTHR37784">
    <property type="entry name" value="PROTEIN MSN1"/>
    <property type="match status" value="1"/>
</dbReference>
<accession>A0ABQ0KUC7</accession>
<evidence type="ECO:0000313" key="4">
    <source>
        <dbReference type="Proteomes" id="UP000815677"/>
    </source>
</evidence>